<sequence>MKLARILNYTFLSILCISFLILIFGLLTNGLWIFSVENETTSKAFYTINTFAGLISGFLGLLIFMSGVFGDQKFSKYEFKLNVLGFLVFIILGLVIIMLIL</sequence>
<keyword evidence="1" id="KW-0472">Membrane</keyword>
<evidence type="ECO:0000313" key="3">
    <source>
        <dbReference type="Proteomes" id="UP001597476"/>
    </source>
</evidence>
<organism evidence="2 3">
    <name type="scientific">Hyunsoonleella rubra</name>
    <dbReference type="NCBI Taxonomy" id="1737062"/>
    <lineage>
        <taxon>Bacteria</taxon>
        <taxon>Pseudomonadati</taxon>
        <taxon>Bacteroidota</taxon>
        <taxon>Flavobacteriia</taxon>
        <taxon>Flavobacteriales</taxon>
        <taxon>Flavobacteriaceae</taxon>
    </lineage>
</organism>
<protein>
    <submittedName>
        <fullName evidence="2">Uncharacterized protein</fullName>
    </submittedName>
</protein>
<feature type="transmembrane region" description="Helical" evidence="1">
    <location>
        <begin position="12"/>
        <end position="34"/>
    </location>
</feature>
<comment type="caution">
    <text evidence="2">The sequence shown here is derived from an EMBL/GenBank/DDBJ whole genome shotgun (WGS) entry which is preliminary data.</text>
</comment>
<proteinExistence type="predicted"/>
<gene>
    <name evidence="2" type="ORF">ACFSR8_12195</name>
</gene>
<name>A0ABW5TDA7_9FLAO</name>
<dbReference type="Proteomes" id="UP001597476">
    <property type="component" value="Unassembled WGS sequence"/>
</dbReference>
<keyword evidence="1" id="KW-1133">Transmembrane helix</keyword>
<keyword evidence="1" id="KW-0812">Transmembrane</keyword>
<feature type="transmembrane region" description="Helical" evidence="1">
    <location>
        <begin position="46"/>
        <end position="69"/>
    </location>
</feature>
<dbReference type="EMBL" id="JBHULY010000026">
    <property type="protein sequence ID" value="MFD2726977.1"/>
    <property type="molecule type" value="Genomic_DNA"/>
</dbReference>
<accession>A0ABW5TDA7</accession>
<dbReference type="RefSeq" id="WP_380292412.1">
    <property type="nucleotide sequence ID" value="NZ_JBHULY010000026.1"/>
</dbReference>
<feature type="transmembrane region" description="Helical" evidence="1">
    <location>
        <begin position="81"/>
        <end position="100"/>
    </location>
</feature>
<reference evidence="3" key="1">
    <citation type="journal article" date="2019" name="Int. J. Syst. Evol. Microbiol.">
        <title>The Global Catalogue of Microorganisms (GCM) 10K type strain sequencing project: providing services to taxonomists for standard genome sequencing and annotation.</title>
        <authorList>
            <consortium name="The Broad Institute Genomics Platform"/>
            <consortium name="The Broad Institute Genome Sequencing Center for Infectious Disease"/>
            <person name="Wu L."/>
            <person name="Ma J."/>
        </authorList>
    </citation>
    <scope>NUCLEOTIDE SEQUENCE [LARGE SCALE GENOMIC DNA]</scope>
    <source>
        <strain evidence="3">KCTC 42398</strain>
    </source>
</reference>
<evidence type="ECO:0000256" key="1">
    <source>
        <dbReference type="SAM" id="Phobius"/>
    </source>
</evidence>
<evidence type="ECO:0000313" key="2">
    <source>
        <dbReference type="EMBL" id="MFD2726977.1"/>
    </source>
</evidence>
<keyword evidence="3" id="KW-1185">Reference proteome</keyword>